<feature type="compositionally biased region" description="Acidic residues" evidence="1">
    <location>
        <begin position="19"/>
        <end position="33"/>
    </location>
</feature>
<dbReference type="EMBL" id="KI669495">
    <property type="protein sequence ID" value="OCF36531.1"/>
    <property type="molecule type" value="Genomic_DNA"/>
</dbReference>
<keyword evidence="3" id="KW-1185">Reference proteome</keyword>
<organism evidence="2 3">
    <name type="scientific">Kwoniella heveanensis BCC8398</name>
    <dbReference type="NCBI Taxonomy" id="1296120"/>
    <lineage>
        <taxon>Eukaryota</taxon>
        <taxon>Fungi</taxon>
        <taxon>Dikarya</taxon>
        <taxon>Basidiomycota</taxon>
        <taxon>Agaricomycotina</taxon>
        <taxon>Tremellomycetes</taxon>
        <taxon>Tremellales</taxon>
        <taxon>Cryptococcaceae</taxon>
        <taxon>Kwoniella</taxon>
    </lineage>
</organism>
<feature type="compositionally biased region" description="Acidic residues" evidence="1">
    <location>
        <begin position="78"/>
        <end position="92"/>
    </location>
</feature>
<sequence length="153" mass="17726">MPERDRSQDDPMHVRDGNGDGDEVNADDIDIGTETEPCLRLLSGLGFDQYRIGEERIDRDTGTRQTNSSYDEDRRGEEDEEEQEDKDEDEPMDIDRDLYADEWPVSEYTIDGKEDPFFAFAENDTDSNSDGGGQKERYNQRRHTRKTFSTPLM</sequence>
<dbReference type="AlphaFoldDB" id="A0A1B9GZS8"/>
<reference evidence="2 3" key="1">
    <citation type="submission" date="2013-07" db="EMBL/GenBank/DDBJ databases">
        <title>The Genome Sequence of Cryptococcus heveanensis BCC8398.</title>
        <authorList>
            <consortium name="The Broad Institute Genome Sequencing Platform"/>
            <person name="Cuomo C."/>
            <person name="Litvintseva A."/>
            <person name="Chen Y."/>
            <person name="Heitman J."/>
            <person name="Sun S."/>
            <person name="Springer D."/>
            <person name="Dromer F."/>
            <person name="Young S.K."/>
            <person name="Zeng Q."/>
            <person name="Gargeya S."/>
            <person name="Fitzgerald M."/>
            <person name="Abouelleil A."/>
            <person name="Alvarado L."/>
            <person name="Berlin A.M."/>
            <person name="Chapman S.B."/>
            <person name="Dewar J."/>
            <person name="Goldberg J."/>
            <person name="Griggs A."/>
            <person name="Gujja S."/>
            <person name="Hansen M."/>
            <person name="Howarth C."/>
            <person name="Imamovic A."/>
            <person name="Larimer J."/>
            <person name="McCowan C."/>
            <person name="Murphy C."/>
            <person name="Pearson M."/>
            <person name="Priest M."/>
            <person name="Roberts A."/>
            <person name="Saif S."/>
            <person name="Shea T."/>
            <person name="Sykes S."/>
            <person name="Wortman J."/>
            <person name="Nusbaum C."/>
            <person name="Birren B."/>
        </authorList>
    </citation>
    <scope>NUCLEOTIDE SEQUENCE [LARGE SCALE GENOMIC DNA]</scope>
    <source>
        <strain evidence="2 3">BCC8398</strain>
    </source>
</reference>
<gene>
    <name evidence="2" type="ORF">I316_01781</name>
</gene>
<dbReference type="Proteomes" id="UP000092666">
    <property type="component" value="Unassembled WGS sequence"/>
</dbReference>
<reference evidence="3" key="2">
    <citation type="submission" date="2013-12" db="EMBL/GenBank/DDBJ databases">
        <title>Evolution of pathogenesis and genome organization in the Tremellales.</title>
        <authorList>
            <person name="Cuomo C."/>
            <person name="Litvintseva A."/>
            <person name="Heitman J."/>
            <person name="Chen Y."/>
            <person name="Sun S."/>
            <person name="Springer D."/>
            <person name="Dromer F."/>
            <person name="Young S."/>
            <person name="Zeng Q."/>
            <person name="Chapman S."/>
            <person name="Gujja S."/>
            <person name="Saif S."/>
            <person name="Birren B."/>
        </authorList>
    </citation>
    <scope>NUCLEOTIDE SEQUENCE [LARGE SCALE GENOMIC DNA]</scope>
    <source>
        <strain evidence="3">BCC8398</strain>
    </source>
</reference>
<evidence type="ECO:0000256" key="1">
    <source>
        <dbReference type="SAM" id="MobiDB-lite"/>
    </source>
</evidence>
<name>A0A1B9GZS8_9TREE</name>
<proteinExistence type="predicted"/>
<feature type="compositionally biased region" description="Basic and acidic residues" evidence="1">
    <location>
        <begin position="51"/>
        <end position="62"/>
    </location>
</feature>
<feature type="region of interest" description="Disordered" evidence="1">
    <location>
        <begin position="1"/>
        <end position="97"/>
    </location>
</feature>
<protein>
    <submittedName>
        <fullName evidence="2">Uncharacterized protein</fullName>
    </submittedName>
</protein>
<evidence type="ECO:0000313" key="3">
    <source>
        <dbReference type="Proteomes" id="UP000092666"/>
    </source>
</evidence>
<accession>A0A1B9GZS8</accession>
<feature type="region of interest" description="Disordered" evidence="1">
    <location>
        <begin position="119"/>
        <end position="153"/>
    </location>
</feature>
<evidence type="ECO:0000313" key="2">
    <source>
        <dbReference type="EMBL" id="OCF36531.1"/>
    </source>
</evidence>
<feature type="compositionally biased region" description="Basic and acidic residues" evidence="1">
    <location>
        <begin position="1"/>
        <end position="18"/>
    </location>
</feature>